<dbReference type="Pfam" id="PF18962">
    <property type="entry name" value="Por_Secre_tail"/>
    <property type="match status" value="1"/>
</dbReference>
<feature type="signal peptide" evidence="1">
    <location>
        <begin position="1"/>
        <end position="19"/>
    </location>
</feature>
<dbReference type="RefSeq" id="WP_234655218.1">
    <property type="nucleotide sequence ID" value="NZ_CP094997.1"/>
</dbReference>
<comment type="caution">
    <text evidence="3">The sequence shown here is derived from an EMBL/GenBank/DDBJ whole genome shotgun (WGS) entry which is preliminary data.</text>
</comment>
<evidence type="ECO:0000259" key="2">
    <source>
        <dbReference type="Pfam" id="PF18962"/>
    </source>
</evidence>
<protein>
    <submittedName>
        <fullName evidence="3">T9SS type A sorting domain-containing protein</fullName>
    </submittedName>
</protein>
<feature type="chain" id="PRO_5040729163" evidence="1">
    <location>
        <begin position="20"/>
        <end position="637"/>
    </location>
</feature>
<name>A0A9X1PIL8_9BACT</name>
<dbReference type="Proteomes" id="UP001139000">
    <property type="component" value="Unassembled WGS sequence"/>
</dbReference>
<dbReference type="Gene3D" id="2.60.40.10">
    <property type="entry name" value="Immunoglobulins"/>
    <property type="match status" value="1"/>
</dbReference>
<reference evidence="3" key="1">
    <citation type="submission" date="2021-12" db="EMBL/GenBank/DDBJ databases">
        <title>Novel species in genus Dyadobacter.</title>
        <authorList>
            <person name="Ma C."/>
        </authorList>
    </citation>
    <scope>NUCLEOTIDE SEQUENCE</scope>
    <source>
        <strain evidence="3">LJ419</strain>
    </source>
</reference>
<accession>A0A9X1PIL8</accession>
<keyword evidence="1" id="KW-0732">Signal</keyword>
<dbReference type="EMBL" id="JAJTTC010000001">
    <property type="protein sequence ID" value="MCF0061997.1"/>
    <property type="molecule type" value="Genomic_DNA"/>
</dbReference>
<evidence type="ECO:0000313" key="4">
    <source>
        <dbReference type="Proteomes" id="UP001139000"/>
    </source>
</evidence>
<organism evidence="3 4">
    <name type="scientific">Dyadobacter chenwenxiniae</name>
    <dbReference type="NCBI Taxonomy" id="2906456"/>
    <lineage>
        <taxon>Bacteria</taxon>
        <taxon>Pseudomonadati</taxon>
        <taxon>Bacteroidota</taxon>
        <taxon>Cytophagia</taxon>
        <taxon>Cytophagales</taxon>
        <taxon>Spirosomataceae</taxon>
        <taxon>Dyadobacter</taxon>
    </lineage>
</organism>
<dbReference type="InterPro" id="IPR026444">
    <property type="entry name" value="Secre_tail"/>
</dbReference>
<feature type="domain" description="Secretion system C-terminal sorting" evidence="2">
    <location>
        <begin position="571"/>
        <end position="631"/>
    </location>
</feature>
<keyword evidence="4" id="KW-1185">Reference proteome</keyword>
<proteinExistence type="predicted"/>
<evidence type="ECO:0000256" key="1">
    <source>
        <dbReference type="SAM" id="SignalP"/>
    </source>
</evidence>
<evidence type="ECO:0000313" key="3">
    <source>
        <dbReference type="EMBL" id="MCF0061997.1"/>
    </source>
</evidence>
<dbReference type="InterPro" id="IPR013783">
    <property type="entry name" value="Ig-like_fold"/>
</dbReference>
<dbReference type="NCBIfam" id="TIGR04183">
    <property type="entry name" value="Por_Secre_tail"/>
    <property type="match status" value="1"/>
</dbReference>
<dbReference type="AlphaFoldDB" id="A0A9X1PIL8"/>
<gene>
    <name evidence="3" type="ORF">LXM26_10865</name>
</gene>
<sequence length="637" mass="69833">MKHLFTLAYLVFFSFSVFAQWSIDPSVNTQVCDVDSRQYDQALISDNAGGVIVFWKDLRNQAPHLYAQHIDAQGNKKWAEGGVPIFTKPTITSHSIRSIKPVHDGEGGIIIVWADERNWDQAIGYQANIYAQRINAAGEIQWETDGNVICDAPGLQQNYNVIEDGNGGAFIVWDDQRSVQTGIYAQHIDHNGVTQWLMNGQPISKDENTSNTLPVLVNDENGGALIFWQQMFDNGNRFYKVQSLSASGTPQLQDGGLKVVTLANNDYYISPEIVSDGAGGAILSWYESTVDKKQKIVAQRITSSGLPVWAGNTISVYDGPKKRPIPKMISDNNGGAVLIWQHVSAEDGKTLWGQRINSSGQRLWPVNGLPLMQSAGGFHRYQLTTDGKDGAIIASAINSTADILAQKVTGSGLVQWHPKGAIISNAPSHQQLATLVSNGSGEALIFWEDYRSGDPRIYGTITDNEILLPVTLSSFNAVMQENHTVLSWTTSYEANNKGFDVERSADGKKFSKIGHVAAMDDAASLKNYHYVDATPFSGINYYRLKQLDHDGKFAYSKMAAVESAIQEDFSIYPNPSSDIVNIKSSKFLGKVEVVNMIGVTLMTVSNSGNHLPVDVSSLQPGLYVMKVGVTSKIFVKN</sequence>